<evidence type="ECO:0000313" key="2">
    <source>
        <dbReference type="Proteomes" id="UP000019194"/>
    </source>
</evidence>
<organism evidence="1 2">
    <name type="scientific">Citrobacter freundii</name>
    <dbReference type="NCBI Taxonomy" id="546"/>
    <lineage>
        <taxon>Bacteria</taxon>
        <taxon>Pseudomonadati</taxon>
        <taxon>Pseudomonadota</taxon>
        <taxon>Gammaproteobacteria</taxon>
        <taxon>Enterobacterales</taxon>
        <taxon>Enterobacteriaceae</taxon>
        <taxon>Citrobacter</taxon>
        <taxon>Citrobacter freundii complex</taxon>
    </lineage>
</organism>
<sequence>MEMTAATIPHRAPVMKPIFLPARLIHKDAGNMTNTVPRLAIESGTVINERLGVNSAPASPPMVIIRTDID</sequence>
<protein>
    <submittedName>
        <fullName evidence="1">Uncharacterized protein</fullName>
    </submittedName>
</protein>
<dbReference type="EMBL" id="CBWP010000068">
    <property type="protein sequence ID" value="CDL40129.1"/>
    <property type="molecule type" value="Genomic_DNA"/>
</dbReference>
<proteinExistence type="predicted"/>
<evidence type="ECO:0000313" key="1">
    <source>
        <dbReference type="EMBL" id="CDL40129.1"/>
    </source>
</evidence>
<dbReference type="Proteomes" id="UP000019194">
    <property type="component" value="Unassembled WGS sequence"/>
</dbReference>
<name>A0A7G2IW95_CITFR</name>
<comment type="caution">
    <text evidence="1">The sequence shown here is derived from an EMBL/GenBank/DDBJ whole genome shotgun (WGS) entry which is preliminary data.</text>
</comment>
<accession>A0A7G2IW95</accession>
<dbReference type="AlphaFoldDB" id="A0A7G2IW95"/>
<reference evidence="1 2" key="1">
    <citation type="submission" date="2013-10" db="EMBL/GenBank/DDBJ databases">
        <title>Antibiotic resistance diversity of beta-lactamase producers in the General Hospital Vienna.</title>
        <authorList>
            <person name="Barisic I."/>
            <person name="Mitteregger D."/>
            <person name="Hirschl A.M."/>
            <person name="Noehammer C."/>
            <person name="Wiesinger-Mayr H."/>
        </authorList>
    </citation>
    <scope>NUCLEOTIDE SEQUENCE [LARGE SCALE GENOMIC DNA]</scope>
    <source>
        <strain evidence="1 2">ISC11</strain>
    </source>
</reference>